<sequence>MTDRFPPIRTVGSDHPGSGHAHRDRRGMRRIRSTIYSASSDTIDALKRVTGLDAAQAVP</sequence>
<dbReference type="PATRIC" id="fig|935700.4.peg.4010"/>
<evidence type="ECO:0000256" key="1">
    <source>
        <dbReference type="SAM" id="MobiDB-lite"/>
    </source>
</evidence>
<gene>
    <name evidence="2" type="ORF">jaqu_38920</name>
</gene>
<dbReference type="Proteomes" id="UP000032232">
    <property type="component" value="Unassembled WGS sequence"/>
</dbReference>
<name>A0A0D1CI89_9RHOB</name>
<dbReference type="RefSeq" id="WP_043920638.1">
    <property type="nucleotide sequence ID" value="NZ_FZPF01000020.1"/>
</dbReference>
<dbReference type="STRING" id="935700.jaqu_38920"/>
<dbReference type="EMBL" id="JYFE01000077">
    <property type="protein sequence ID" value="KIT14397.1"/>
    <property type="molecule type" value="Genomic_DNA"/>
</dbReference>
<proteinExistence type="predicted"/>
<accession>A0A0D1CI89</accession>
<feature type="compositionally biased region" description="Basic residues" evidence="1">
    <location>
        <begin position="20"/>
        <end position="29"/>
    </location>
</feature>
<feature type="region of interest" description="Disordered" evidence="1">
    <location>
        <begin position="1"/>
        <end position="29"/>
    </location>
</feature>
<organism evidence="2 3">
    <name type="scientific">Jannaschia aquimarina</name>
    <dbReference type="NCBI Taxonomy" id="935700"/>
    <lineage>
        <taxon>Bacteria</taxon>
        <taxon>Pseudomonadati</taxon>
        <taxon>Pseudomonadota</taxon>
        <taxon>Alphaproteobacteria</taxon>
        <taxon>Rhodobacterales</taxon>
        <taxon>Roseobacteraceae</taxon>
        <taxon>Jannaschia</taxon>
    </lineage>
</organism>
<protein>
    <submittedName>
        <fullName evidence="2">Uncharacterized protein</fullName>
    </submittedName>
</protein>
<evidence type="ECO:0000313" key="3">
    <source>
        <dbReference type="Proteomes" id="UP000032232"/>
    </source>
</evidence>
<evidence type="ECO:0000313" key="2">
    <source>
        <dbReference type="EMBL" id="KIT14397.1"/>
    </source>
</evidence>
<dbReference type="AlphaFoldDB" id="A0A0D1CI89"/>
<keyword evidence="3" id="KW-1185">Reference proteome</keyword>
<reference evidence="2 3" key="1">
    <citation type="submission" date="2015-02" db="EMBL/GenBank/DDBJ databases">
        <title>Genome Sequence of Jannaschia aquimarina DSM28248, a member of the Roseobacter clade.</title>
        <authorList>
            <person name="Voget S."/>
            <person name="Daniel R."/>
        </authorList>
    </citation>
    <scope>NUCLEOTIDE SEQUENCE [LARGE SCALE GENOMIC DNA]</scope>
    <source>
        <strain evidence="2 3">GSW-M26</strain>
    </source>
</reference>
<comment type="caution">
    <text evidence="2">The sequence shown here is derived from an EMBL/GenBank/DDBJ whole genome shotgun (WGS) entry which is preliminary data.</text>
</comment>